<name>A0A1L9UFC6_ASPBC</name>
<gene>
    <name evidence="1" type="ORF">ASPBRDRAFT_197056</name>
</gene>
<dbReference type="GeneID" id="93573543"/>
<dbReference type="AlphaFoldDB" id="A0A1L9UFC6"/>
<dbReference type="RefSeq" id="XP_067477591.1">
    <property type="nucleotide sequence ID" value="XM_067621055.1"/>
</dbReference>
<dbReference type="EMBL" id="KV878686">
    <property type="protein sequence ID" value="OJJ70343.1"/>
    <property type="molecule type" value="Genomic_DNA"/>
</dbReference>
<organism evidence="1 2">
    <name type="scientific">Aspergillus brasiliensis (strain CBS 101740 / IMI 381727 / IBT 21946)</name>
    <dbReference type="NCBI Taxonomy" id="767769"/>
    <lineage>
        <taxon>Eukaryota</taxon>
        <taxon>Fungi</taxon>
        <taxon>Dikarya</taxon>
        <taxon>Ascomycota</taxon>
        <taxon>Pezizomycotina</taxon>
        <taxon>Eurotiomycetes</taxon>
        <taxon>Eurotiomycetidae</taxon>
        <taxon>Eurotiales</taxon>
        <taxon>Aspergillaceae</taxon>
        <taxon>Aspergillus</taxon>
        <taxon>Aspergillus subgen. Circumdati</taxon>
    </lineage>
</organism>
<proteinExistence type="predicted"/>
<evidence type="ECO:0000313" key="2">
    <source>
        <dbReference type="Proteomes" id="UP000184499"/>
    </source>
</evidence>
<dbReference type="OMA" id="PYWTKKS"/>
<sequence length="537" mass="58762">MGAILGNTIDQFVSRSQRKRVESYLQVATADSVLEDLSNTTIIRDLPATISPQAIFDASCIRDGPGENPYWTKESLKNHLAKAHPGTPFPDKAIDVLWSSFYFHAYHPFPRVDVEHGKLEFPAFQRALGLLALQGAGRLGSVENGFGTHWRPDRSHTHRLHQTRILRSISCINGSKSVASDQCMLDDVVDVLFTTHPFSMKYPTDPALVKPVAERLLGGGVPNYQLSAEGLQTLISLVVRMRHCDLTWGGGIHCGFFEEASPLTEDLSRTLVQSLQNVQADILHPDAVLRASRILSNIESRFHELWATIFQPQMPKSSPILGPALEDPLSSILRTVSLFIPAWDGDEEPEQGKAFQSLYDSSNCESSHDLDLTHLFGHNTQDEPILVLFLGNQVCSPAPVVVGTFSTGIHNDGPVNQKGSSSSKLATPEIIFLLQPSLSILQWEGPKITPASSTRLDSTESYWIGHPSGSNIGMRIDPTTKQATVYQSAAPAADLSLGGYKQMISGHDGVRPDDGHTSDQVMSFIINRIAVYGVTAV</sequence>
<dbReference type="OrthoDB" id="5343429at2759"/>
<protein>
    <recommendedName>
        <fullName evidence="3">TLDc domain-containing protein</fullName>
    </recommendedName>
</protein>
<evidence type="ECO:0008006" key="3">
    <source>
        <dbReference type="Google" id="ProtNLM"/>
    </source>
</evidence>
<accession>A0A1L9UFC6</accession>
<dbReference type="Proteomes" id="UP000184499">
    <property type="component" value="Unassembled WGS sequence"/>
</dbReference>
<reference evidence="2" key="1">
    <citation type="journal article" date="2017" name="Genome Biol.">
        <title>Comparative genomics reveals high biological diversity and specific adaptations in the industrially and medically important fungal genus Aspergillus.</title>
        <authorList>
            <person name="de Vries R.P."/>
            <person name="Riley R."/>
            <person name="Wiebenga A."/>
            <person name="Aguilar-Osorio G."/>
            <person name="Amillis S."/>
            <person name="Uchima C.A."/>
            <person name="Anderluh G."/>
            <person name="Asadollahi M."/>
            <person name="Askin M."/>
            <person name="Barry K."/>
            <person name="Battaglia E."/>
            <person name="Bayram O."/>
            <person name="Benocci T."/>
            <person name="Braus-Stromeyer S.A."/>
            <person name="Caldana C."/>
            <person name="Canovas D."/>
            <person name="Cerqueira G.C."/>
            <person name="Chen F."/>
            <person name="Chen W."/>
            <person name="Choi C."/>
            <person name="Clum A."/>
            <person name="Dos Santos R.A."/>
            <person name="Damasio A.R."/>
            <person name="Diallinas G."/>
            <person name="Emri T."/>
            <person name="Fekete E."/>
            <person name="Flipphi M."/>
            <person name="Freyberg S."/>
            <person name="Gallo A."/>
            <person name="Gournas C."/>
            <person name="Habgood R."/>
            <person name="Hainaut M."/>
            <person name="Harispe M.L."/>
            <person name="Henrissat B."/>
            <person name="Hilden K.S."/>
            <person name="Hope R."/>
            <person name="Hossain A."/>
            <person name="Karabika E."/>
            <person name="Karaffa L."/>
            <person name="Karanyi Z."/>
            <person name="Krasevec N."/>
            <person name="Kuo A."/>
            <person name="Kusch H."/>
            <person name="LaButti K."/>
            <person name="Lagendijk E.L."/>
            <person name="Lapidus A."/>
            <person name="Levasseur A."/>
            <person name="Lindquist E."/>
            <person name="Lipzen A."/>
            <person name="Logrieco A.F."/>
            <person name="MacCabe A."/>
            <person name="Maekelae M.R."/>
            <person name="Malavazi I."/>
            <person name="Melin P."/>
            <person name="Meyer V."/>
            <person name="Mielnichuk N."/>
            <person name="Miskei M."/>
            <person name="Molnar A.P."/>
            <person name="Mule G."/>
            <person name="Ngan C.Y."/>
            <person name="Orejas M."/>
            <person name="Orosz E."/>
            <person name="Ouedraogo J.P."/>
            <person name="Overkamp K.M."/>
            <person name="Park H.-S."/>
            <person name="Perrone G."/>
            <person name="Piumi F."/>
            <person name="Punt P.J."/>
            <person name="Ram A.F."/>
            <person name="Ramon A."/>
            <person name="Rauscher S."/>
            <person name="Record E."/>
            <person name="Riano-Pachon D.M."/>
            <person name="Robert V."/>
            <person name="Roehrig J."/>
            <person name="Ruller R."/>
            <person name="Salamov A."/>
            <person name="Salih N.S."/>
            <person name="Samson R.A."/>
            <person name="Sandor E."/>
            <person name="Sanguinetti M."/>
            <person name="Schuetze T."/>
            <person name="Sepcic K."/>
            <person name="Shelest E."/>
            <person name="Sherlock G."/>
            <person name="Sophianopoulou V."/>
            <person name="Squina F.M."/>
            <person name="Sun H."/>
            <person name="Susca A."/>
            <person name="Todd R.B."/>
            <person name="Tsang A."/>
            <person name="Unkles S.E."/>
            <person name="van de Wiele N."/>
            <person name="van Rossen-Uffink D."/>
            <person name="Oliveira J.V."/>
            <person name="Vesth T.C."/>
            <person name="Visser J."/>
            <person name="Yu J.-H."/>
            <person name="Zhou M."/>
            <person name="Andersen M.R."/>
            <person name="Archer D.B."/>
            <person name="Baker S.E."/>
            <person name="Benoit I."/>
            <person name="Brakhage A.A."/>
            <person name="Braus G.H."/>
            <person name="Fischer R."/>
            <person name="Frisvad J.C."/>
            <person name="Goldman G.H."/>
            <person name="Houbraken J."/>
            <person name="Oakley B."/>
            <person name="Pocsi I."/>
            <person name="Scazzocchio C."/>
            <person name="Seiboth B."/>
            <person name="vanKuyk P.A."/>
            <person name="Wortman J."/>
            <person name="Dyer P.S."/>
            <person name="Grigoriev I.V."/>
        </authorList>
    </citation>
    <scope>NUCLEOTIDE SEQUENCE [LARGE SCALE GENOMIC DNA]</scope>
    <source>
        <strain evidence="2">CBS 101740 / IMI 381727 / IBT 21946</strain>
    </source>
</reference>
<dbReference type="VEuPathDB" id="FungiDB:ASPBRDRAFT_197056"/>
<evidence type="ECO:0000313" key="1">
    <source>
        <dbReference type="EMBL" id="OJJ70343.1"/>
    </source>
</evidence>
<keyword evidence="2" id="KW-1185">Reference proteome</keyword>